<dbReference type="SUPFAM" id="SSF55455">
    <property type="entry name" value="SRF-like"/>
    <property type="match status" value="1"/>
</dbReference>
<evidence type="ECO:0000256" key="6">
    <source>
        <dbReference type="SAM" id="Coils"/>
    </source>
</evidence>
<dbReference type="InterPro" id="IPR036879">
    <property type="entry name" value="TF_MADSbox_sf"/>
</dbReference>
<organism evidence="8 9">
    <name type="scientific">Acacia crassicarpa</name>
    <name type="common">northern wattle</name>
    <dbReference type="NCBI Taxonomy" id="499986"/>
    <lineage>
        <taxon>Eukaryota</taxon>
        <taxon>Viridiplantae</taxon>
        <taxon>Streptophyta</taxon>
        <taxon>Embryophyta</taxon>
        <taxon>Tracheophyta</taxon>
        <taxon>Spermatophyta</taxon>
        <taxon>Magnoliopsida</taxon>
        <taxon>eudicotyledons</taxon>
        <taxon>Gunneridae</taxon>
        <taxon>Pentapetalae</taxon>
        <taxon>rosids</taxon>
        <taxon>fabids</taxon>
        <taxon>Fabales</taxon>
        <taxon>Fabaceae</taxon>
        <taxon>Caesalpinioideae</taxon>
        <taxon>mimosoid clade</taxon>
        <taxon>Acacieae</taxon>
        <taxon>Acacia</taxon>
    </lineage>
</organism>
<dbReference type="GO" id="GO:0000978">
    <property type="term" value="F:RNA polymerase II cis-regulatory region sequence-specific DNA binding"/>
    <property type="evidence" value="ECO:0007669"/>
    <property type="project" value="TreeGrafter"/>
</dbReference>
<dbReference type="Gene3D" id="3.40.1810.10">
    <property type="entry name" value="Transcription factor, MADS-box"/>
    <property type="match status" value="1"/>
</dbReference>
<dbReference type="Proteomes" id="UP001293593">
    <property type="component" value="Unassembled WGS sequence"/>
</dbReference>
<dbReference type="GO" id="GO:0046983">
    <property type="term" value="F:protein dimerization activity"/>
    <property type="evidence" value="ECO:0007669"/>
    <property type="project" value="InterPro"/>
</dbReference>
<keyword evidence="4" id="KW-0804">Transcription</keyword>
<evidence type="ECO:0000256" key="1">
    <source>
        <dbReference type="ARBA" id="ARBA00004123"/>
    </source>
</evidence>
<protein>
    <recommendedName>
        <fullName evidence="7">MADS-box domain-containing protein</fullName>
    </recommendedName>
</protein>
<evidence type="ECO:0000256" key="5">
    <source>
        <dbReference type="ARBA" id="ARBA00023242"/>
    </source>
</evidence>
<gene>
    <name evidence="8" type="ORF">QN277_001274</name>
</gene>
<evidence type="ECO:0000313" key="9">
    <source>
        <dbReference type="Proteomes" id="UP001293593"/>
    </source>
</evidence>
<comment type="subcellular location">
    <subcellularLocation>
        <location evidence="1">Nucleus</location>
    </subcellularLocation>
</comment>
<dbReference type="SMART" id="SM00432">
    <property type="entry name" value="MADS"/>
    <property type="match status" value="1"/>
</dbReference>
<dbReference type="GO" id="GO:0000981">
    <property type="term" value="F:DNA-binding transcription factor activity, RNA polymerase II-specific"/>
    <property type="evidence" value="ECO:0007669"/>
    <property type="project" value="TreeGrafter"/>
</dbReference>
<dbReference type="GO" id="GO:0005634">
    <property type="term" value="C:nucleus"/>
    <property type="evidence" value="ECO:0007669"/>
    <property type="project" value="UniProtKB-SubCell"/>
</dbReference>
<accession>A0AAE1N7X7</accession>
<evidence type="ECO:0000313" key="8">
    <source>
        <dbReference type="EMBL" id="KAK4284442.1"/>
    </source>
</evidence>
<keyword evidence="6" id="KW-0175">Coiled coil</keyword>
<sequence>MADADPVPPKKTKGQQKIEVKAMDDAKKRSVTFTKRKAGLFRKADQLCNLTGAQVALMVISPGGRPFKFGNPDMDTVIARYKSHAPASVTLERQKAELREIMEQLAYENRRTQQLRNNRRHMMTETWMAAPTKTFSPPQQEIIRERMEQLNNVLSLGFNSFGFWWLPPDSTLPGLQASSGLSCGSFTVPVTESQNFGGNMLLTPSGNFYTGESPSAAVPAGSQNLMFTDNMMLNTTESFYTGESSSMAPAGTQNQMSEGKIVLTPPGNFYTGESFSMLPAVNQNHVFEDNMMVTPPGNFYTGESPYSMVPAETLNDHMFQNNMMLDNDGSFYTCGSSSMASEAQSTLFDNNMVFAPNDNFFTSGSLSEEPTMNQMIDENIMIPPNDSFYICGPSAVVPPPVYENQIFDENIMVLPNDNFYTSGSSAVVPPRPPPADENQIFDENIMDPPIDNFYTSGSLVVVPPPPPPADENQIFDESIMAPPPHDNYNTFESSTVPATDDENLFSDENLRLFLGDDQFCRSSSSMVPPAENQMFDGHVVAQPQHPPCHGHGAGPSGFN</sequence>
<evidence type="ECO:0000256" key="4">
    <source>
        <dbReference type="ARBA" id="ARBA00023163"/>
    </source>
</evidence>
<evidence type="ECO:0000259" key="7">
    <source>
        <dbReference type="PROSITE" id="PS50066"/>
    </source>
</evidence>
<keyword evidence="2" id="KW-0805">Transcription regulation</keyword>
<dbReference type="EMBL" id="JAWXYG010000001">
    <property type="protein sequence ID" value="KAK4284442.1"/>
    <property type="molecule type" value="Genomic_DNA"/>
</dbReference>
<keyword evidence="9" id="KW-1185">Reference proteome</keyword>
<dbReference type="Pfam" id="PF00319">
    <property type="entry name" value="SRF-TF"/>
    <property type="match status" value="1"/>
</dbReference>
<proteinExistence type="predicted"/>
<dbReference type="PRINTS" id="PR00404">
    <property type="entry name" value="MADSDOMAIN"/>
</dbReference>
<reference evidence="8" key="1">
    <citation type="submission" date="2023-10" db="EMBL/GenBank/DDBJ databases">
        <title>Chromosome-level genome of the transformable northern wattle, Acacia crassicarpa.</title>
        <authorList>
            <person name="Massaro I."/>
            <person name="Sinha N.R."/>
            <person name="Poethig S."/>
            <person name="Leichty A.R."/>
        </authorList>
    </citation>
    <scope>NUCLEOTIDE SEQUENCE</scope>
    <source>
        <strain evidence="8">Acra3RX</strain>
        <tissue evidence="8">Leaf</tissue>
    </source>
</reference>
<dbReference type="InterPro" id="IPR002100">
    <property type="entry name" value="TF_MADSbox"/>
</dbReference>
<name>A0AAE1N7X7_9FABA</name>
<dbReference type="PANTHER" id="PTHR11945">
    <property type="entry name" value="MADS BOX PROTEIN"/>
    <property type="match status" value="1"/>
</dbReference>
<dbReference type="PROSITE" id="PS50066">
    <property type="entry name" value="MADS_BOX_2"/>
    <property type="match status" value="1"/>
</dbReference>
<evidence type="ECO:0000256" key="2">
    <source>
        <dbReference type="ARBA" id="ARBA00023015"/>
    </source>
</evidence>
<keyword evidence="5" id="KW-0539">Nucleus</keyword>
<dbReference type="PANTHER" id="PTHR11945:SF629">
    <property type="entry name" value="OS02G0164450 PROTEIN"/>
    <property type="match status" value="1"/>
</dbReference>
<keyword evidence="3" id="KW-0238">DNA-binding</keyword>
<feature type="coiled-coil region" evidence="6">
    <location>
        <begin position="88"/>
        <end position="118"/>
    </location>
</feature>
<comment type="caution">
    <text evidence="8">The sequence shown here is derived from an EMBL/GenBank/DDBJ whole genome shotgun (WGS) entry which is preliminary data.</text>
</comment>
<dbReference type="AlphaFoldDB" id="A0AAE1N7X7"/>
<evidence type="ECO:0000256" key="3">
    <source>
        <dbReference type="ARBA" id="ARBA00023125"/>
    </source>
</evidence>
<feature type="domain" description="MADS-box" evidence="7">
    <location>
        <begin position="13"/>
        <end position="73"/>
    </location>
</feature>